<dbReference type="Pfam" id="PF13860">
    <property type="entry name" value="FlgD_ig"/>
    <property type="match status" value="1"/>
</dbReference>
<dbReference type="InterPro" id="IPR025965">
    <property type="entry name" value="FlgD/Vpr_Ig-like"/>
</dbReference>
<dbReference type="InterPro" id="IPR026444">
    <property type="entry name" value="Secre_tail"/>
</dbReference>
<feature type="non-terminal residue" evidence="2">
    <location>
        <position position="1"/>
    </location>
</feature>
<evidence type="ECO:0000313" key="2">
    <source>
        <dbReference type="EMBL" id="GAH67368.1"/>
    </source>
</evidence>
<sequence length="267" mass="30337">NVYEFFKKSDTSGTRICLNVEEMEKVPPFYAINFGSPDPTPFTIERDGYVAYGENFFESVDFDSTKLIYHFDGIEPAPQKNIELVLYHESNKDRELRIKIDNHWTRNVWVSSGEPVVVEGMIPASCLEDGEINVTIEPVPPTNNELAVCSAIWIYDLSTGQGGSQFAGKPDKTLPIIYSLRNSYPDPFSKNTIISYSIAKSGNVSLKIYDISGRLIKTLVNKEQDQGMYKIRWEGTNKYNRKVSSGVYFYRLKSGNFLSTKKMVCVR</sequence>
<organism evidence="2">
    <name type="scientific">marine sediment metagenome</name>
    <dbReference type="NCBI Taxonomy" id="412755"/>
    <lineage>
        <taxon>unclassified sequences</taxon>
        <taxon>metagenomes</taxon>
        <taxon>ecological metagenomes</taxon>
    </lineage>
</organism>
<gene>
    <name evidence="2" type="ORF">S03H2_44981</name>
</gene>
<reference evidence="2" key="1">
    <citation type="journal article" date="2014" name="Front. Microbiol.">
        <title>High frequency of phylogenetically diverse reductive dehalogenase-homologous genes in deep subseafloor sedimentary metagenomes.</title>
        <authorList>
            <person name="Kawai M."/>
            <person name="Futagami T."/>
            <person name="Toyoda A."/>
            <person name="Takaki Y."/>
            <person name="Nishi S."/>
            <person name="Hori S."/>
            <person name="Arai W."/>
            <person name="Tsubouchi T."/>
            <person name="Morono Y."/>
            <person name="Uchiyama I."/>
            <person name="Ito T."/>
            <person name="Fujiyama A."/>
            <person name="Inagaki F."/>
            <person name="Takami H."/>
        </authorList>
    </citation>
    <scope>NUCLEOTIDE SEQUENCE</scope>
    <source>
        <strain evidence="2">Expedition CK06-06</strain>
    </source>
</reference>
<comment type="caution">
    <text evidence="2">The sequence shown here is derived from an EMBL/GenBank/DDBJ whole genome shotgun (WGS) entry which is preliminary data.</text>
</comment>
<dbReference type="AlphaFoldDB" id="X1JC68"/>
<dbReference type="NCBIfam" id="TIGR04183">
    <property type="entry name" value="Por_Secre_tail"/>
    <property type="match status" value="1"/>
</dbReference>
<feature type="domain" description="FlgD/Vpr Ig-like" evidence="1">
    <location>
        <begin position="200"/>
        <end position="253"/>
    </location>
</feature>
<dbReference type="Gene3D" id="2.60.40.4070">
    <property type="match status" value="1"/>
</dbReference>
<proteinExistence type="predicted"/>
<dbReference type="EMBL" id="BARU01028154">
    <property type="protein sequence ID" value="GAH67368.1"/>
    <property type="molecule type" value="Genomic_DNA"/>
</dbReference>
<protein>
    <recommendedName>
        <fullName evidence="1">FlgD/Vpr Ig-like domain-containing protein</fullName>
    </recommendedName>
</protein>
<evidence type="ECO:0000259" key="1">
    <source>
        <dbReference type="Pfam" id="PF13860"/>
    </source>
</evidence>
<accession>X1JC68</accession>
<name>X1JC68_9ZZZZ</name>